<dbReference type="PROSITE" id="PS01124">
    <property type="entry name" value="HTH_ARAC_FAMILY_2"/>
    <property type="match status" value="1"/>
</dbReference>
<feature type="domain" description="HTH araC/xylS-type" evidence="1">
    <location>
        <begin position="175"/>
        <end position="262"/>
    </location>
</feature>
<name>A0ABX7QCY5_9FLAO</name>
<protein>
    <submittedName>
        <fullName evidence="2">AraC family transcriptional regulator</fullName>
    </submittedName>
</protein>
<keyword evidence="3" id="KW-1185">Reference proteome</keyword>
<sequence>MQKDKFSSGRIAVSDEFQEVFSHFYFAENNSDITFTKKLLPSYQTIMIFSFGESAYIHSEGDENIEVEKCIVLGPIKKAFDYSQPAGNTILVANFKDDAFYRFFGSAALAENLPIDPNDLMSENCFTALWHKLNGIENKEEQVECILEFCRPYLRKRNPVTGQLIELKNTAYNPIKKVADETKQSERAIQLTHKKQLGYSAKEINRYLRFLKAIEMMQDIACRTSKNDWFEIVGECGYYDQSQLINDFKYYINLTPARYLKLQCSICNPVG</sequence>
<dbReference type="Gene3D" id="1.10.10.60">
    <property type="entry name" value="Homeodomain-like"/>
    <property type="match status" value="1"/>
</dbReference>
<dbReference type="RefSeq" id="WP_207296109.1">
    <property type="nucleotide sequence ID" value="NZ_CP071448.1"/>
</dbReference>
<accession>A0ABX7QCY5</accession>
<evidence type="ECO:0000313" key="3">
    <source>
        <dbReference type="Proteomes" id="UP000663440"/>
    </source>
</evidence>
<evidence type="ECO:0000313" key="2">
    <source>
        <dbReference type="EMBL" id="QSW88910.1"/>
    </source>
</evidence>
<proteinExistence type="predicted"/>
<evidence type="ECO:0000259" key="1">
    <source>
        <dbReference type="PROSITE" id="PS01124"/>
    </source>
</evidence>
<organism evidence="2 3">
    <name type="scientific">Flavobacterium endoglycinae</name>
    <dbReference type="NCBI Taxonomy" id="2816357"/>
    <lineage>
        <taxon>Bacteria</taxon>
        <taxon>Pseudomonadati</taxon>
        <taxon>Bacteroidota</taxon>
        <taxon>Flavobacteriia</taxon>
        <taxon>Flavobacteriales</taxon>
        <taxon>Flavobacteriaceae</taxon>
        <taxon>Flavobacterium</taxon>
    </lineage>
</organism>
<dbReference type="Proteomes" id="UP000663440">
    <property type="component" value="Chromosome"/>
</dbReference>
<reference evidence="2 3" key="1">
    <citation type="submission" date="2021-03" db="EMBL/GenBank/DDBJ databases">
        <title>Flavobacterium kribbensis sp. nov, an endophytic bacteria, isolated from soybean.</title>
        <authorList>
            <person name="Lee J."/>
            <person name="Seo J."/>
        </authorList>
    </citation>
    <scope>NUCLEOTIDE SEQUENCE [LARGE SCALE GENOMIC DNA]</scope>
    <source>
        <strain evidence="2 3">BB8</strain>
    </source>
</reference>
<gene>
    <name evidence="2" type="ORF">J0383_22055</name>
</gene>
<dbReference type="InterPro" id="IPR018060">
    <property type="entry name" value="HTH_AraC"/>
</dbReference>
<dbReference type="EMBL" id="CP071448">
    <property type="protein sequence ID" value="QSW88910.1"/>
    <property type="molecule type" value="Genomic_DNA"/>
</dbReference>